<evidence type="ECO:0000313" key="2">
    <source>
        <dbReference type="EMBL" id="GAX19008.1"/>
    </source>
</evidence>
<name>A0A1Z5JYV2_FISSO</name>
<dbReference type="InParanoid" id="A0A1Z5JYV2"/>
<dbReference type="EMBL" id="BDSP01000133">
    <property type="protein sequence ID" value="GAX19008.1"/>
    <property type="molecule type" value="Genomic_DNA"/>
</dbReference>
<feature type="compositionally biased region" description="Polar residues" evidence="1">
    <location>
        <begin position="1"/>
        <end position="13"/>
    </location>
</feature>
<organism evidence="2 3">
    <name type="scientific">Fistulifera solaris</name>
    <name type="common">Oleaginous diatom</name>
    <dbReference type="NCBI Taxonomy" id="1519565"/>
    <lineage>
        <taxon>Eukaryota</taxon>
        <taxon>Sar</taxon>
        <taxon>Stramenopiles</taxon>
        <taxon>Ochrophyta</taxon>
        <taxon>Bacillariophyta</taxon>
        <taxon>Bacillariophyceae</taxon>
        <taxon>Bacillariophycidae</taxon>
        <taxon>Naviculales</taxon>
        <taxon>Naviculaceae</taxon>
        <taxon>Fistulifera</taxon>
    </lineage>
</organism>
<gene>
    <name evidence="2" type="ORF">FisN_8Hh229</name>
</gene>
<accession>A0A1Z5JYV2</accession>
<evidence type="ECO:0000313" key="3">
    <source>
        <dbReference type="Proteomes" id="UP000198406"/>
    </source>
</evidence>
<dbReference type="AlphaFoldDB" id="A0A1Z5JYV2"/>
<dbReference type="OrthoDB" id="47358at2759"/>
<evidence type="ECO:0000256" key="1">
    <source>
        <dbReference type="SAM" id="MobiDB-lite"/>
    </source>
</evidence>
<keyword evidence="3" id="KW-1185">Reference proteome</keyword>
<proteinExistence type="predicted"/>
<dbReference type="Proteomes" id="UP000198406">
    <property type="component" value="Unassembled WGS sequence"/>
</dbReference>
<sequence>MSSNDMINRQFKNASRDVSPMSSIGIPRAVSDDEMAEYPAVKRRRDASRNNAMEVETPLSESSLLSQDDVLIEMIQQSGAQSYSEIVNFCVETGIPLSRMFRLDLMRQGQR</sequence>
<reference evidence="2 3" key="1">
    <citation type="journal article" date="2015" name="Plant Cell">
        <title>Oil accumulation by the oleaginous diatom Fistulifera solaris as revealed by the genome and transcriptome.</title>
        <authorList>
            <person name="Tanaka T."/>
            <person name="Maeda Y."/>
            <person name="Veluchamy A."/>
            <person name="Tanaka M."/>
            <person name="Abida H."/>
            <person name="Marechal E."/>
            <person name="Bowler C."/>
            <person name="Muto M."/>
            <person name="Sunaga Y."/>
            <person name="Tanaka M."/>
            <person name="Yoshino T."/>
            <person name="Taniguchi T."/>
            <person name="Fukuda Y."/>
            <person name="Nemoto M."/>
            <person name="Matsumoto M."/>
            <person name="Wong P.S."/>
            <person name="Aburatani S."/>
            <person name="Fujibuchi W."/>
        </authorList>
    </citation>
    <scope>NUCLEOTIDE SEQUENCE [LARGE SCALE GENOMIC DNA]</scope>
    <source>
        <strain evidence="2 3">JPCC DA0580</strain>
    </source>
</reference>
<protein>
    <submittedName>
        <fullName evidence="2">Uncharacterized protein</fullName>
    </submittedName>
</protein>
<feature type="region of interest" description="Disordered" evidence="1">
    <location>
        <begin position="1"/>
        <end position="29"/>
    </location>
</feature>
<comment type="caution">
    <text evidence="2">The sequence shown here is derived from an EMBL/GenBank/DDBJ whole genome shotgun (WGS) entry which is preliminary data.</text>
</comment>